<dbReference type="EMBL" id="JAJOMB010000010">
    <property type="protein sequence ID" value="MCD5313081.1"/>
    <property type="molecule type" value="Genomic_DNA"/>
</dbReference>
<feature type="transmembrane region" description="Helical" evidence="1">
    <location>
        <begin position="56"/>
        <end position="79"/>
    </location>
</feature>
<feature type="transmembrane region" description="Helical" evidence="1">
    <location>
        <begin position="15"/>
        <end position="35"/>
    </location>
</feature>
<keyword evidence="1" id="KW-0812">Transmembrane</keyword>
<name>A0A9X1NFX4_9ACTN</name>
<dbReference type="AlphaFoldDB" id="A0A9X1NFX4"/>
<sequence>MNTLVASGGSDGQQGILVLVFIVLFAVALTVMNLVNRFRQPFVVVLQNPFKLLVKTVMLGVTTTVVTVAVISIIIATAGSPS</sequence>
<gene>
    <name evidence="2" type="ORF">LR394_19410</name>
</gene>
<keyword evidence="1" id="KW-0472">Membrane</keyword>
<keyword evidence="1" id="KW-1133">Transmembrane helix</keyword>
<evidence type="ECO:0000256" key="1">
    <source>
        <dbReference type="SAM" id="Phobius"/>
    </source>
</evidence>
<dbReference type="RefSeq" id="WP_231443933.1">
    <property type="nucleotide sequence ID" value="NZ_JAJOMB010000010.1"/>
</dbReference>
<dbReference type="Proteomes" id="UP001138997">
    <property type="component" value="Unassembled WGS sequence"/>
</dbReference>
<evidence type="ECO:0000313" key="2">
    <source>
        <dbReference type="EMBL" id="MCD5313081.1"/>
    </source>
</evidence>
<protein>
    <submittedName>
        <fullName evidence="2">Uncharacterized protein</fullName>
    </submittedName>
</protein>
<reference evidence="2" key="1">
    <citation type="submission" date="2021-11" db="EMBL/GenBank/DDBJ databases">
        <title>Streptomyces corallinus and Kineosporia corallina sp. nov., two new coral-derived marine actinobacteria.</title>
        <authorList>
            <person name="Buangrab K."/>
            <person name="Sutthacheep M."/>
            <person name="Yeemin T."/>
            <person name="Harunari E."/>
            <person name="Igarashi Y."/>
            <person name="Sripreechasak P."/>
            <person name="Kanchanasin P."/>
            <person name="Tanasupawat S."/>
            <person name="Phongsopitanun W."/>
        </authorList>
    </citation>
    <scope>NUCLEOTIDE SEQUENCE</scope>
    <source>
        <strain evidence="2">JCM 31032</strain>
    </source>
</reference>
<proteinExistence type="predicted"/>
<keyword evidence="3" id="KW-1185">Reference proteome</keyword>
<organism evidence="2 3">
    <name type="scientific">Kineosporia babensis</name>
    <dbReference type="NCBI Taxonomy" id="499548"/>
    <lineage>
        <taxon>Bacteria</taxon>
        <taxon>Bacillati</taxon>
        <taxon>Actinomycetota</taxon>
        <taxon>Actinomycetes</taxon>
        <taxon>Kineosporiales</taxon>
        <taxon>Kineosporiaceae</taxon>
        <taxon>Kineosporia</taxon>
    </lineage>
</organism>
<comment type="caution">
    <text evidence="2">The sequence shown here is derived from an EMBL/GenBank/DDBJ whole genome shotgun (WGS) entry which is preliminary data.</text>
</comment>
<accession>A0A9X1NFX4</accession>
<evidence type="ECO:0000313" key="3">
    <source>
        <dbReference type="Proteomes" id="UP001138997"/>
    </source>
</evidence>